<feature type="disulfide bond" evidence="10">
    <location>
        <begin position="483"/>
        <end position="492"/>
    </location>
</feature>
<feature type="domain" description="Fibronectin type-III" evidence="14">
    <location>
        <begin position="2553"/>
        <end position="2657"/>
    </location>
</feature>
<feature type="domain" description="Fibronectin type-III" evidence="14">
    <location>
        <begin position="2168"/>
        <end position="2269"/>
    </location>
</feature>
<dbReference type="SMART" id="SM00180">
    <property type="entry name" value="EGF_Lam"/>
    <property type="match status" value="9"/>
</dbReference>
<keyword evidence="7" id="KW-0325">Glycoprotein</keyword>
<dbReference type="FunFam" id="2.10.25.10:FF:000090">
    <property type="entry name" value="laminin subunit alpha"/>
    <property type="match status" value="3"/>
</dbReference>
<feature type="disulfide bond" evidence="10">
    <location>
        <begin position="623"/>
        <end position="632"/>
    </location>
</feature>
<dbReference type="FunFam" id="2.10.25.10:FF:000275">
    <property type="entry name" value="usherin"/>
    <property type="match status" value="1"/>
</dbReference>
<keyword evidence="5" id="KW-0677">Repeat</keyword>
<reference evidence="16" key="1">
    <citation type="submission" date="2019-08" db="EMBL/GenBank/DDBJ databases">
        <title>The improved chromosome-level genome for the pearl oyster Pinctada fucata martensii using PacBio sequencing and Hi-C.</title>
        <authorList>
            <person name="Zheng Z."/>
        </authorList>
    </citation>
    <scope>NUCLEOTIDE SEQUENCE</scope>
    <source>
        <strain evidence="16">ZZ-2019</strain>
        <tissue evidence="16">Adductor muscle</tissue>
    </source>
</reference>
<dbReference type="CDD" id="cd00063">
    <property type="entry name" value="FN3"/>
    <property type="match status" value="14"/>
</dbReference>
<dbReference type="InterPro" id="IPR008211">
    <property type="entry name" value="Laminin_N"/>
</dbReference>
<comment type="caution">
    <text evidence="10">Lacks conserved residue(s) required for the propagation of feature annotation.</text>
</comment>
<dbReference type="PROSITE" id="PS50027">
    <property type="entry name" value="EGF_LAM_2"/>
    <property type="match status" value="7"/>
</dbReference>
<dbReference type="InterPro" id="IPR001791">
    <property type="entry name" value="Laminin_G"/>
</dbReference>
<feature type="disulfide bond" evidence="10">
    <location>
        <begin position="556"/>
        <end position="573"/>
    </location>
</feature>
<dbReference type="SUPFAM" id="SSF49785">
    <property type="entry name" value="Galactose-binding domain-like"/>
    <property type="match status" value="1"/>
</dbReference>
<feature type="domain" description="Laminin EGF-like" evidence="13">
    <location>
        <begin position="817"/>
        <end position="867"/>
    </location>
</feature>
<keyword evidence="3" id="KW-0964">Secreted</keyword>
<evidence type="ECO:0000256" key="10">
    <source>
        <dbReference type="PROSITE-ProRule" id="PRU00460"/>
    </source>
</evidence>
<feature type="domain" description="Laminin EGF-like" evidence="13">
    <location>
        <begin position="554"/>
        <end position="600"/>
    </location>
</feature>
<dbReference type="PROSITE" id="PS50853">
    <property type="entry name" value="FN3"/>
    <property type="match status" value="15"/>
</dbReference>
<dbReference type="FunFam" id="2.10.25.10:FF:000011">
    <property type="entry name" value="Cadherin EGF LAG seven-pass G-type receptor"/>
    <property type="match status" value="1"/>
</dbReference>
<dbReference type="InterPro" id="IPR002049">
    <property type="entry name" value="LE_dom"/>
</dbReference>
<dbReference type="GO" id="GO:0005576">
    <property type="term" value="C:extracellular region"/>
    <property type="evidence" value="ECO:0007669"/>
    <property type="project" value="UniProtKB-SubCell"/>
</dbReference>
<organism evidence="16 17">
    <name type="scientific">Pinctada imbricata</name>
    <name type="common">Atlantic pearl-oyster</name>
    <name type="synonym">Pinctada martensii</name>
    <dbReference type="NCBI Taxonomy" id="66713"/>
    <lineage>
        <taxon>Eukaryota</taxon>
        <taxon>Metazoa</taxon>
        <taxon>Spiralia</taxon>
        <taxon>Lophotrochozoa</taxon>
        <taxon>Mollusca</taxon>
        <taxon>Bivalvia</taxon>
        <taxon>Autobranchia</taxon>
        <taxon>Pteriomorphia</taxon>
        <taxon>Pterioida</taxon>
        <taxon>Pterioidea</taxon>
        <taxon>Pteriidae</taxon>
        <taxon>Pinctada</taxon>
    </lineage>
</organism>
<dbReference type="EMBL" id="VSWD01000009">
    <property type="protein sequence ID" value="KAK3093068.1"/>
    <property type="molecule type" value="Genomic_DNA"/>
</dbReference>
<dbReference type="PRINTS" id="PR00011">
    <property type="entry name" value="EGFLAMININ"/>
</dbReference>
<feature type="region of interest" description="Disordered" evidence="11">
    <location>
        <begin position="2254"/>
        <end position="2277"/>
    </location>
</feature>
<keyword evidence="4" id="KW-0732">Signal</keyword>
<feature type="disulfide bond" evidence="10">
    <location>
        <begin position="676"/>
        <end position="685"/>
    </location>
</feature>
<feature type="domain" description="Fibronectin type-III" evidence="14">
    <location>
        <begin position="1766"/>
        <end position="1865"/>
    </location>
</feature>
<feature type="domain" description="Fibronectin type-III" evidence="14">
    <location>
        <begin position="2270"/>
        <end position="2360"/>
    </location>
</feature>
<keyword evidence="6 10" id="KW-1015">Disulfide bond</keyword>
<dbReference type="PANTHER" id="PTHR46957:SF7">
    <property type="entry name" value="USHERIN"/>
    <property type="match status" value="1"/>
</dbReference>
<evidence type="ECO:0000256" key="4">
    <source>
        <dbReference type="ARBA" id="ARBA00022729"/>
    </source>
</evidence>
<dbReference type="GO" id="GO:0042995">
    <property type="term" value="C:cell projection"/>
    <property type="evidence" value="ECO:0007669"/>
    <property type="project" value="UniProtKB-SubCell"/>
</dbReference>
<dbReference type="InterPro" id="IPR036116">
    <property type="entry name" value="FN3_sf"/>
</dbReference>
<dbReference type="Gene3D" id="2.60.40.10">
    <property type="entry name" value="Immunoglobulins"/>
    <property type="match status" value="17"/>
</dbReference>
<dbReference type="InterPro" id="IPR013783">
    <property type="entry name" value="Ig-like_fold"/>
</dbReference>
<dbReference type="Pfam" id="PF00055">
    <property type="entry name" value="Laminin_N"/>
    <property type="match status" value="1"/>
</dbReference>
<sequence length="2881" mass="317683">MPTIERRMHYDETKSPNRSSIASAFATVEARLKQQLAWANAYQSTLSFYVNDILPGFSPLQTFTLVSPIQDRPGSTRIGQSSTGGNQFIGRVQDFKFFQVTLSNREVQALYSGVLPSVRIQTKCRCPPSHPRVKPSRQHYCIRNGVPDSDVDDIPRLNTEAHNLEYLNDGDTDTIWISKFQREVFLTLDLGDDYQVFYVVLQFYSPMPKAVLIERQLNGSDDWNVWQMYAEDCLLYFSHVNNGPLATPQSVNCIQFGTGTGTVPFSNGNITFSLLSSDPVPRPNYNDFYGSPELQDFVKASKVRVKLQDHYHVQYLRHEYFGLYEVDIKARCDCHGHAVYCDTSVLPYVCNCTAESFTQGNKVARKLCNRCQPLYNNKPFRRGDQVSPNNCVMCQCHGHADSCVYNASLDLFPDDAILGGGGVCQNCQHNTTGAQCDTCIHMHYRPVGKSKFDKDVCRPCSCYTNGIVDSNMDCEKDGGQCYCKKFAAGRACDSCAAGYFNLQGTNPEGCQDCGCETGGTVGGSKDCHINAKCDACEFGFYNLSSGNPKGCSPCECHPQGSTSQFCDPVSGQCQCKDHVTGRRCDRCADGFQNFDKGCNQCQCDVLGTVPNTVCDHVSGQCVCKGNVQGLQCNECKEGTFGFGNSPSEGCTQCLCDLSGTVNGSLICDKDTGNCLCKTNVEGKSCNRCKGNTYGLSADNDLGCDPCDCDPTGTEGGDTDLPQDLSCDQNTGACSCLAKRLGRRCETCEDHYFIFPAPGGGCQPCGCSFYSTIPLTHCDTVNGQCQCQDNVGVTGRTCSTCQVGFFNFNARQGKCTECECDTAGSVNDTCHSTTGQCACKQFVRVRRCDTCKDGTSFLDPENPYGCSKDPAQQPPPEFFARSPTAISLKWRLPDYPNGIIVKYRLFRNGTLVFSGNGTDQTYNDTELLAYTLYTYIVESNNDFGSTRSPPVTFRTLPGPPTGIVIVEISNILPTSAMVTWTLPAKLNGPLANYTVMSRSAASAYAPLLHWTGVTRGTNISELVPFMNYTITVVTCSTGGCLDSLERSFLTKSSLPAGMAPPKVTMLSSSKLLVKWEPPTQANGIIIFYELWMRGELKADGSRDPQGRRIFNPSGQYNPRPTAAPQENVLPPPVTNYTISGLDPFTVYEFQVLAENDIGKTASSWVAGRTGEALPIHIAPPDVNPITSSELVITWTAPSDEEARGVISTYNIYHNQKSDLSINPFSPPYIWKLIATAPGSMRTHRVNNLMPFTNYTYMLEACNSVGCVNSTEVTELTLQDVPQGIGKPKAHTVNSTVIEITWHEPSMLNGPQPLYSVEKTIPSLSFPPIVTPGIRFKFRTRKSSSLLFFAASAGKQEEFIAIQFRTGRPWFLFDPQGCPSFVTPTNDEGLPYNDYRWHRLLAMRTERLASISIDSYWKGTREQGFCDSSTGTVIGRSTGVYIGGIPPDFTIRREDTDHRLLVTRESFMGCIKDIEILTQMYPTEVWTPVDWNQAQLNEQSFQNWEGCPENLEHDGNAVHFLGEGYVSVPGTVWEMYNQCILQFMFRSDLASGVLFFAHGGDGIYFFVALVRNTLYFEFSDGTATGSVSYQDPNVRFCDGEWYTVTMDKKGQRGRIYVQDHKLVSSGDENYNLYIKTISDLYIGGVPENSVAMQFIEENNINIPRQGFGGCLKDIKLTLFFPVFHSKTVVISDLMISLANVNMDGCSPFVLPEETCKGDLVQNVYNGTDLYYVDAGLQPYSDYLYRVSATNDGGTGSSLWRYARTKEGAPQGVKPPYNVTVLSGYVIEARWESPISSSGLLSKYILRAYSLDEPSLAPVESEFTNLNRFQGKITTAIPYTNYSVRIAICTGGGCSESTGVHVITLEEAPENVDPPAADAGVYTAYQFMIRVCTRVGCTDSPSVSLLTAQLPPSYVKPPVVLALDTTRVEVRWEKPDQLNGELERYLLYVSTDNTSVGAIVYESNDFFTNNIITHLVAGTTYYISLGTCTAGGCTTSNYSIAITKEGVPEGVLGPTLSSKSPSELTVSWTEPTLPNGNILRYTLYHNEVRVYSGLNMTFTITRLKAYSLQTVRLEVCTIKGCGSSTMVTGRTKEAPPVGFVVIDTKVKDARTVEVKWSPPAEENGIIFYDVFFDGNFYADPDSFNYTLIKDRRSMFRGHNVSEWVMISPLVPVTHYMIQVNASNQEGYVLSNILTANMPEGTPDGVIPPMLISETVHLYLSDVESCSIFGPTTTFLHTKQGLKPYTRYEFRIKATNSHGSSYSPWAKQTTRQDKPESFDPPLTGAVGSKYVDITWLRPLVTNGVIKEYKIYQNNKYKITVNGNNTSVRVEGLTPFTPYTFSVEACTMGGCRRTGESATVRTLEDVPEGLATPALVSLTPTSVEIKWAPVNTPNGIINEYIIERRRNGTQDITDVGKILPTENLIFIDESPEISPFTTYEYRVKVTNGAGSAFSSWHGVTTKSTRPAGVMPPGVNILGPTSMTISWQPPLKMNGILEYYVIRLPLPQTELRNISILSLTVYNLTAYTMYNVTMTACTDGGCTESVAVPVRTDPTVPEGQSPPVPSVMSQTLITLTWQPPKMANGPNVRFELARMKLKQPLEGDVTDLNLWRSLYTGTGTYYEDRGLPIFTRFIYRITVYNDVGQLTSEPCNEVTTYGGFPRRAAEVTVIALSHISLKVSWITPNVTVLQGSVSQFTLLAWSRIQNVTKTYPSGTYNATVSNLIPNTDYYIRLTITVHGGESITSLPMLGTTLDGAPEGVHPPSISILSETSVRISWSAPDIANGEITGYSIYTNDVRTPTNMVVPGSYVLTNLLPYTVYSIQVEVCTVFDCTFSDEVLITTAEALPQGLTPPTVVSDTPTSVDVTWTEPTQPNGILLRYDLFRTDN</sequence>
<feature type="domain" description="Fibronectin type-III" evidence="14">
    <location>
        <begin position="1908"/>
        <end position="2007"/>
    </location>
</feature>
<dbReference type="InterPro" id="IPR013320">
    <property type="entry name" value="ConA-like_dom_sf"/>
</dbReference>
<feature type="domain" description="Laminin EGF-like" evidence="13">
    <location>
        <begin position="653"/>
        <end position="705"/>
    </location>
</feature>
<evidence type="ECO:0000313" key="17">
    <source>
        <dbReference type="Proteomes" id="UP001186944"/>
    </source>
</evidence>
<feature type="domain" description="Fibronectin type-III" evidence="14">
    <location>
        <begin position="1056"/>
        <end position="1174"/>
    </location>
</feature>
<dbReference type="PROSITE" id="PS51117">
    <property type="entry name" value="LAMININ_NTER"/>
    <property type="match status" value="1"/>
</dbReference>
<dbReference type="GO" id="GO:0016020">
    <property type="term" value="C:membrane"/>
    <property type="evidence" value="ECO:0007669"/>
    <property type="project" value="UniProtKB-SubCell"/>
</dbReference>
<dbReference type="PANTHER" id="PTHR46957">
    <property type="entry name" value="CYTOKINE RECEPTOR"/>
    <property type="match status" value="1"/>
</dbReference>
<dbReference type="FunFam" id="2.60.40.10:FF:001004">
    <property type="entry name" value="Usherin"/>
    <property type="match status" value="1"/>
</dbReference>
<evidence type="ECO:0000259" key="13">
    <source>
        <dbReference type="PROSITE" id="PS50027"/>
    </source>
</evidence>
<feature type="domain" description="Laminin G" evidence="12">
    <location>
        <begin position="1303"/>
        <end position="1505"/>
    </location>
</feature>
<feature type="disulfide bond" evidence="10">
    <location>
        <begin position="747"/>
        <end position="761"/>
    </location>
</feature>
<evidence type="ECO:0000259" key="14">
    <source>
        <dbReference type="PROSITE" id="PS50853"/>
    </source>
</evidence>
<evidence type="ECO:0000259" key="12">
    <source>
        <dbReference type="PROSITE" id="PS50025"/>
    </source>
</evidence>
<feature type="disulfide bond" evidence="10">
    <location>
        <begin position="817"/>
        <end position="829"/>
    </location>
</feature>
<comment type="caution">
    <text evidence="16">The sequence shown here is derived from an EMBL/GenBank/DDBJ whole genome shotgun (WGS) entry which is preliminary data.</text>
</comment>
<feature type="domain" description="Fibronectin type-III" evidence="14">
    <location>
        <begin position="870"/>
        <end position="957"/>
    </location>
</feature>
<gene>
    <name evidence="16" type="ORF">FSP39_010666</name>
</gene>
<feature type="domain" description="Fibronectin type-III" evidence="14">
    <location>
        <begin position="1175"/>
        <end position="1282"/>
    </location>
</feature>
<feature type="domain" description="Laminin EGF-like" evidence="13">
    <location>
        <begin position="601"/>
        <end position="652"/>
    </location>
</feature>
<dbReference type="PROSITE" id="PS50025">
    <property type="entry name" value="LAM_G_DOMAIN"/>
    <property type="match status" value="2"/>
</dbReference>
<evidence type="ECO:0000256" key="6">
    <source>
        <dbReference type="ARBA" id="ARBA00023157"/>
    </source>
</evidence>
<dbReference type="Gene3D" id="2.170.300.10">
    <property type="entry name" value="Tie2 ligand-binding domain superfamily"/>
    <property type="match status" value="1"/>
</dbReference>
<dbReference type="SMART" id="SM00136">
    <property type="entry name" value="LamNT"/>
    <property type="match status" value="1"/>
</dbReference>
<feature type="domain" description="Laminin N-terminal" evidence="15">
    <location>
        <begin position="103"/>
        <end position="331"/>
    </location>
</feature>
<feature type="domain" description="Fibronectin type-III" evidence="14">
    <location>
        <begin position="2843"/>
        <end position="2881"/>
    </location>
</feature>
<dbReference type="Pfam" id="PF02210">
    <property type="entry name" value="Laminin_G_2"/>
    <property type="match status" value="2"/>
</dbReference>
<dbReference type="SUPFAM" id="SSF49265">
    <property type="entry name" value="Fibronectin type III"/>
    <property type="match status" value="11"/>
</dbReference>
<feature type="region of interest" description="Disordered" evidence="11">
    <location>
        <begin position="1098"/>
        <end position="1128"/>
    </location>
</feature>
<dbReference type="SUPFAM" id="SSF57196">
    <property type="entry name" value="EGF/Laminin"/>
    <property type="match status" value="8"/>
</dbReference>
<evidence type="ECO:0000256" key="11">
    <source>
        <dbReference type="SAM" id="MobiDB-lite"/>
    </source>
</evidence>
<keyword evidence="17" id="KW-1185">Reference proteome</keyword>
<dbReference type="Pfam" id="PF00041">
    <property type="entry name" value="fn3"/>
    <property type="match status" value="7"/>
</dbReference>
<feature type="disulfide bond" evidence="10">
    <location>
        <begin position="819"/>
        <end position="836"/>
    </location>
</feature>
<evidence type="ECO:0000256" key="2">
    <source>
        <dbReference type="ARBA" id="ARBA00004613"/>
    </source>
</evidence>
<name>A0AA89BW68_PINIB</name>
<feature type="domain" description="Fibronectin type-III" evidence="14">
    <location>
        <begin position="2750"/>
        <end position="2839"/>
    </location>
</feature>
<dbReference type="PROSITE" id="PS01248">
    <property type="entry name" value="EGF_LAM_1"/>
    <property type="match status" value="3"/>
</dbReference>
<evidence type="ECO:0000259" key="15">
    <source>
        <dbReference type="PROSITE" id="PS51117"/>
    </source>
</evidence>
<proteinExistence type="predicted"/>
<evidence type="ECO:0000256" key="9">
    <source>
        <dbReference type="ARBA" id="ARBA00023292"/>
    </source>
</evidence>
<dbReference type="SMART" id="SM00282">
    <property type="entry name" value="LamG"/>
    <property type="match status" value="2"/>
</dbReference>
<dbReference type="Proteomes" id="UP001186944">
    <property type="component" value="Unassembled WGS sequence"/>
</dbReference>
<feature type="disulfide bond" evidence="10">
    <location>
        <begin position="575"/>
        <end position="584"/>
    </location>
</feature>
<keyword evidence="8" id="KW-0966">Cell projection</keyword>
<feature type="domain" description="Fibronectin type-III" evidence="14">
    <location>
        <begin position="2658"/>
        <end position="2749"/>
    </location>
</feature>
<dbReference type="InterPro" id="IPR003961">
    <property type="entry name" value="FN3_dom"/>
</dbReference>
<feature type="domain" description="Laminin EGF-like" evidence="13">
    <location>
        <begin position="764"/>
        <end position="816"/>
    </location>
</feature>
<feature type="disulfide bond" evidence="10">
    <location>
        <begin position="838"/>
        <end position="847"/>
    </location>
</feature>
<feature type="domain" description="Fibronectin type-III" evidence="14">
    <location>
        <begin position="2008"/>
        <end position="2091"/>
    </location>
</feature>
<dbReference type="CDD" id="cd00110">
    <property type="entry name" value="LamG"/>
    <property type="match status" value="2"/>
</dbReference>
<evidence type="ECO:0000256" key="8">
    <source>
        <dbReference type="ARBA" id="ARBA00023273"/>
    </source>
</evidence>
<protein>
    <recommendedName>
        <fullName evidence="18">Usherin</fullName>
    </recommendedName>
</protein>
<feature type="disulfide bond" evidence="10">
    <location>
        <begin position="800"/>
        <end position="814"/>
    </location>
</feature>
<feature type="disulfide bond" evidence="10">
    <location>
        <begin position="554"/>
        <end position="566"/>
    </location>
</feature>
<evidence type="ECO:0000256" key="1">
    <source>
        <dbReference type="ARBA" id="ARBA00004316"/>
    </source>
</evidence>
<dbReference type="SUPFAM" id="SSF49899">
    <property type="entry name" value="Concanavalin A-like lectins/glucanases"/>
    <property type="match status" value="3"/>
</dbReference>
<dbReference type="CDD" id="cd00055">
    <property type="entry name" value="EGF_Lam"/>
    <property type="match status" value="8"/>
</dbReference>
<feature type="domain" description="Laminin EGF-like" evidence="13">
    <location>
        <begin position="706"/>
        <end position="763"/>
    </location>
</feature>
<feature type="domain" description="Fibronectin type-III" evidence="14">
    <location>
        <begin position="2463"/>
        <end position="2549"/>
    </location>
</feature>
<dbReference type="SMART" id="SM00060">
    <property type="entry name" value="FN3"/>
    <property type="match status" value="16"/>
</dbReference>
<dbReference type="Gene3D" id="2.60.120.200">
    <property type="match status" value="2"/>
</dbReference>
<evidence type="ECO:0008006" key="18">
    <source>
        <dbReference type="Google" id="ProtNLM"/>
    </source>
</evidence>
<feature type="compositionally biased region" description="Polar residues" evidence="11">
    <location>
        <begin position="2254"/>
        <end position="2265"/>
    </location>
</feature>
<dbReference type="Gene3D" id="2.10.25.10">
    <property type="entry name" value="Laminin"/>
    <property type="match status" value="7"/>
</dbReference>
<dbReference type="InterPro" id="IPR008979">
    <property type="entry name" value="Galactose-bd-like_sf"/>
</dbReference>
<evidence type="ECO:0000256" key="3">
    <source>
        <dbReference type="ARBA" id="ARBA00022525"/>
    </source>
</evidence>
<keyword evidence="9 10" id="KW-0424">Laminin EGF-like domain</keyword>
<dbReference type="Gene3D" id="2.60.120.260">
    <property type="entry name" value="Galactose-binding domain-like"/>
    <property type="match status" value="1"/>
</dbReference>
<feature type="domain" description="Fibronectin type-III" evidence="14">
    <location>
        <begin position="2361"/>
        <end position="2459"/>
    </location>
</feature>
<evidence type="ECO:0000256" key="7">
    <source>
        <dbReference type="ARBA" id="ARBA00023180"/>
    </source>
</evidence>
<comment type="subcellular location">
    <subcellularLocation>
        <location evidence="1">Cell projection</location>
    </subcellularLocation>
    <subcellularLocation>
        <location evidence="2">Secreted</location>
    </subcellularLocation>
</comment>
<evidence type="ECO:0000313" key="16">
    <source>
        <dbReference type="EMBL" id="KAK3093068.1"/>
    </source>
</evidence>
<dbReference type="InterPro" id="IPR050713">
    <property type="entry name" value="RTP_Phos/Ushers"/>
</dbReference>
<accession>A0AA89BW68</accession>
<evidence type="ECO:0000256" key="5">
    <source>
        <dbReference type="ARBA" id="ARBA00022737"/>
    </source>
</evidence>
<feature type="domain" description="Laminin EGF-like" evidence="13">
    <location>
        <begin position="460"/>
        <end position="512"/>
    </location>
</feature>
<feature type="disulfide bond" evidence="10">
    <location>
        <begin position="735"/>
        <end position="744"/>
    </location>
</feature>
<feature type="domain" description="Fibronectin type-III" evidence="14">
    <location>
        <begin position="958"/>
        <end position="1055"/>
    </location>
</feature>
<feature type="domain" description="Laminin G" evidence="12">
    <location>
        <begin position="1513"/>
        <end position="1703"/>
    </location>
</feature>
<dbReference type="Pfam" id="PF00053">
    <property type="entry name" value="EGF_laminin"/>
    <property type="match status" value="8"/>
</dbReference>